<dbReference type="AlphaFoldDB" id="A0A1G9LC11"/>
<dbReference type="CDD" id="cd00540">
    <property type="entry name" value="AAG"/>
    <property type="match status" value="1"/>
</dbReference>
<dbReference type="Pfam" id="PF02245">
    <property type="entry name" value="Pur_DNA_glyco"/>
    <property type="match status" value="1"/>
</dbReference>
<comment type="similarity">
    <text evidence="1 5">Belongs to the DNA glycosylase MPG family.</text>
</comment>
<accession>A0A1G9LC11</accession>
<dbReference type="Proteomes" id="UP000199555">
    <property type="component" value="Unassembled WGS sequence"/>
</dbReference>
<sequence>MSDTPLAERIAGLDAVTLARRLVGAELLVRGAGGVIIETEAYGRDDPASHSFRGPTRRNASMFGPAGHAYVYRSYGIHLCLNVVAGPGEAVLIRALAPTTGIYLMQARRRGSLLLCSGPGRLAEALGIRIEDDGAPFDGTGFSLTLPSSMPELLAGPRIGISKAQDLPWRFGLAGAEGLSRPFPR</sequence>
<evidence type="ECO:0000313" key="6">
    <source>
        <dbReference type="EMBL" id="SDL59424.1"/>
    </source>
</evidence>
<dbReference type="PANTHER" id="PTHR10429:SF0">
    <property type="entry name" value="DNA-3-METHYLADENINE GLYCOSYLASE"/>
    <property type="match status" value="1"/>
</dbReference>
<dbReference type="GO" id="GO:0006284">
    <property type="term" value="P:base-excision repair"/>
    <property type="evidence" value="ECO:0007669"/>
    <property type="project" value="InterPro"/>
</dbReference>
<dbReference type="NCBIfam" id="NF002003">
    <property type="entry name" value="PRK00802.1-3"/>
    <property type="match status" value="1"/>
</dbReference>
<dbReference type="EC" id="3.2.2.-" evidence="5"/>
<dbReference type="InterPro" id="IPR011034">
    <property type="entry name" value="Formyl_transferase-like_C_sf"/>
</dbReference>
<dbReference type="SUPFAM" id="SSF50486">
    <property type="entry name" value="FMT C-terminal domain-like"/>
    <property type="match status" value="1"/>
</dbReference>
<dbReference type="PANTHER" id="PTHR10429">
    <property type="entry name" value="DNA-3-METHYLADENINE GLYCOSYLASE"/>
    <property type="match status" value="1"/>
</dbReference>
<evidence type="ECO:0000256" key="1">
    <source>
        <dbReference type="ARBA" id="ARBA00009232"/>
    </source>
</evidence>
<dbReference type="GO" id="GO:0003905">
    <property type="term" value="F:alkylbase DNA N-glycosylase activity"/>
    <property type="evidence" value="ECO:0007669"/>
    <property type="project" value="InterPro"/>
</dbReference>
<keyword evidence="2 5" id="KW-0227">DNA damage</keyword>
<name>A0A1G9LC11_9RHOB</name>
<protein>
    <recommendedName>
        <fullName evidence="5">Putative 3-methyladenine DNA glycosylase</fullName>
        <ecNumber evidence="5">3.2.2.-</ecNumber>
    </recommendedName>
</protein>
<dbReference type="HAMAP" id="MF_00527">
    <property type="entry name" value="3MGH"/>
    <property type="match status" value="1"/>
</dbReference>
<evidence type="ECO:0000256" key="3">
    <source>
        <dbReference type="ARBA" id="ARBA00022801"/>
    </source>
</evidence>
<evidence type="ECO:0000256" key="5">
    <source>
        <dbReference type="HAMAP-Rule" id="MF_00527"/>
    </source>
</evidence>
<evidence type="ECO:0000313" key="7">
    <source>
        <dbReference type="Proteomes" id="UP000199555"/>
    </source>
</evidence>
<dbReference type="InterPro" id="IPR036995">
    <property type="entry name" value="MPG_sf"/>
</dbReference>
<dbReference type="EMBL" id="FNGE01000014">
    <property type="protein sequence ID" value="SDL59424.1"/>
    <property type="molecule type" value="Genomic_DNA"/>
</dbReference>
<dbReference type="NCBIfam" id="TIGR00567">
    <property type="entry name" value="3mg"/>
    <property type="match status" value="1"/>
</dbReference>
<evidence type="ECO:0000256" key="2">
    <source>
        <dbReference type="ARBA" id="ARBA00022763"/>
    </source>
</evidence>
<dbReference type="GO" id="GO:0003677">
    <property type="term" value="F:DNA binding"/>
    <property type="evidence" value="ECO:0007669"/>
    <property type="project" value="InterPro"/>
</dbReference>
<evidence type="ECO:0000256" key="4">
    <source>
        <dbReference type="ARBA" id="ARBA00023204"/>
    </source>
</evidence>
<reference evidence="7" key="1">
    <citation type="submission" date="2016-10" db="EMBL/GenBank/DDBJ databases">
        <authorList>
            <person name="Varghese N."/>
            <person name="Submissions S."/>
        </authorList>
    </citation>
    <scope>NUCLEOTIDE SEQUENCE [LARGE SCALE GENOMIC DNA]</scope>
    <source>
        <strain evidence="7">CGMCC 1.7655</strain>
    </source>
</reference>
<dbReference type="InterPro" id="IPR003180">
    <property type="entry name" value="MPG"/>
</dbReference>
<dbReference type="STRING" id="525640.SAMN04487971_11436"/>
<keyword evidence="7" id="KW-1185">Reference proteome</keyword>
<dbReference type="Gene3D" id="3.10.300.10">
    <property type="entry name" value="Methylpurine-DNA glycosylase (MPG)"/>
    <property type="match status" value="1"/>
</dbReference>
<keyword evidence="3 5" id="KW-0378">Hydrolase</keyword>
<organism evidence="6 7">
    <name type="scientific">Paracoccus chinensis</name>
    <dbReference type="NCBI Taxonomy" id="525640"/>
    <lineage>
        <taxon>Bacteria</taxon>
        <taxon>Pseudomonadati</taxon>
        <taxon>Pseudomonadota</taxon>
        <taxon>Alphaproteobacteria</taxon>
        <taxon>Rhodobacterales</taxon>
        <taxon>Paracoccaceae</taxon>
        <taxon>Paracoccus</taxon>
    </lineage>
</organism>
<keyword evidence="4 5" id="KW-0234">DNA repair</keyword>
<dbReference type="RefSeq" id="WP_090756866.1">
    <property type="nucleotide sequence ID" value="NZ_FNGE01000014.1"/>
</dbReference>
<dbReference type="OrthoDB" id="9794313at2"/>
<gene>
    <name evidence="6" type="ORF">SAMN04487971_11436</name>
</gene>
<proteinExistence type="inferred from homology"/>